<dbReference type="Gene3D" id="2.40.420.20">
    <property type="match status" value="1"/>
</dbReference>
<dbReference type="RefSeq" id="WP_021167911.1">
    <property type="nucleotide sequence ID" value="NZ_CTRP01000012.1"/>
</dbReference>
<evidence type="ECO:0000259" key="5">
    <source>
        <dbReference type="Pfam" id="PF25973"/>
    </source>
</evidence>
<protein>
    <submittedName>
        <fullName evidence="7">Probable Co/Zn/Cd efflux system membrane fusion protein</fullName>
    </submittedName>
</protein>
<keyword evidence="8" id="KW-1185">Reference proteome</keyword>
<keyword evidence="3" id="KW-0472">Membrane</keyword>
<dbReference type="Gene3D" id="2.40.30.170">
    <property type="match status" value="1"/>
</dbReference>
<dbReference type="Gene3D" id="2.40.50.100">
    <property type="match status" value="1"/>
</dbReference>
<dbReference type="Gene3D" id="1.10.287.470">
    <property type="entry name" value="Helix hairpin bin"/>
    <property type="match status" value="1"/>
</dbReference>
<organism evidence="7 8">
    <name type="scientific">Sporomusa ovata</name>
    <dbReference type="NCBI Taxonomy" id="2378"/>
    <lineage>
        <taxon>Bacteria</taxon>
        <taxon>Bacillati</taxon>
        <taxon>Bacillota</taxon>
        <taxon>Negativicutes</taxon>
        <taxon>Selenomonadales</taxon>
        <taxon>Sporomusaceae</taxon>
        <taxon>Sporomusa</taxon>
    </lineage>
</organism>
<dbReference type="Pfam" id="PF25989">
    <property type="entry name" value="YknX_C"/>
    <property type="match status" value="1"/>
</dbReference>
<dbReference type="PANTHER" id="PTHR30469">
    <property type="entry name" value="MULTIDRUG RESISTANCE PROTEIN MDTA"/>
    <property type="match status" value="1"/>
</dbReference>
<feature type="domain" description="CusB-like beta-barrel" evidence="4">
    <location>
        <begin position="214"/>
        <end position="288"/>
    </location>
</feature>
<evidence type="ECO:0000256" key="3">
    <source>
        <dbReference type="SAM" id="Phobius"/>
    </source>
</evidence>
<evidence type="ECO:0000256" key="1">
    <source>
        <dbReference type="ARBA" id="ARBA00009477"/>
    </source>
</evidence>
<dbReference type="InterPro" id="IPR058637">
    <property type="entry name" value="YknX-like_C"/>
</dbReference>
<dbReference type="SUPFAM" id="SSF111369">
    <property type="entry name" value="HlyD-like secretion proteins"/>
    <property type="match status" value="1"/>
</dbReference>
<feature type="transmembrane region" description="Helical" evidence="3">
    <location>
        <begin position="9"/>
        <end position="30"/>
    </location>
</feature>
<dbReference type="GO" id="GO:0015562">
    <property type="term" value="F:efflux transmembrane transporter activity"/>
    <property type="evidence" value="ECO:0007669"/>
    <property type="project" value="TreeGrafter"/>
</dbReference>
<dbReference type="EMBL" id="CTRP01000012">
    <property type="protein sequence ID" value="CQR73103.1"/>
    <property type="molecule type" value="Genomic_DNA"/>
</dbReference>
<proteinExistence type="inferred from homology"/>
<reference evidence="8" key="1">
    <citation type="submission" date="2015-03" db="EMBL/GenBank/DDBJ databases">
        <authorList>
            <person name="Nijsse Bart"/>
        </authorList>
    </citation>
    <scope>NUCLEOTIDE SEQUENCE [LARGE SCALE GENOMIC DNA]</scope>
</reference>
<dbReference type="FunFam" id="2.40.30.170:FF:000010">
    <property type="entry name" value="Efflux RND transporter periplasmic adaptor subunit"/>
    <property type="match status" value="1"/>
</dbReference>
<evidence type="ECO:0000259" key="6">
    <source>
        <dbReference type="Pfam" id="PF25989"/>
    </source>
</evidence>
<evidence type="ECO:0000313" key="8">
    <source>
        <dbReference type="Proteomes" id="UP000049855"/>
    </source>
</evidence>
<evidence type="ECO:0000259" key="4">
    <source>
        <dbReference type="Pfam" id="PF25954"/>
    </source>
</evidence>
<name>A0A0U1L1R4_9FIRM</name>
<feature type="coiled-coil region" evidence="2">
    <location>
        <begin position="116"/>
        <end position="174"/>
    </location>
</feature>
<dbReference type="AlphaFoldDB" id="A0A0U1L1R4"/>
<dbReference type="Proteomes" id="UP000049855">
    <property type="component" value="Unassembled WGS sequence"/>
</dbReference>
<dbReference type="InterPro" id="IPR058792">
    <property type="entry name" value="Beta-barrel_RND_2"/>
</dbReference>
<dbReference type="Pfam" id="PF25954">
    <property type="entry name" value="Beta-barrel_RND_2"/>
    <property type="match status" value="1"/>
</dbReference>
<feature type="domain" description="CzcB-like barrel-sandwich hybrid" evidence="5">
    <location>
        <begin position="69"/>
        <end position="210"/>
    </location>
</feature>
<dbReference type="InterPro" id="IPR006143">
    <property type="entry name" value="RND_pump_MFP"/>
</dbReference>
<gene>
    <name evidence="7" type="ORF">SpAn4DRAFT_2335</name>
</gene>
<dbReference type="Pfam" id="PF25973">
    <property type="entry name" value="BSH_CzcB"/>
    <property type="match status" value="1"/>
</dbReference>
<dbReference type="PANTHER" id="PTHR30469:SF15">
    <property type="entry name" value="HLYD FAMILY OF SECRETION PROTEINS"/>
    <property type="match status" value="1"/>
</dbReference>
<keyword evidence="3" id="KW-0812">Transmembrane</keyword>
<evidence type="ECO:0000313" key="7">
    <source>
        <dbReference type="EMBL" id="CQR73103.1"/>
    </source>
</evidence>
<dbReference type="GO" id="GO:1990281">
    <property type="term" value="C:efflux pump complex"/>
    <property type="evidence" value="ECO:0007669"/>
    <property type="project" value="TreeGrafter"/>
</dbReference>
<dbReference type="InterPro" id="IPR058647">
    <property type="entry name" value="BSH_CzcB-like"/>
</dbReference>
<keyword evidence="2" id="KW-0175">Coiled coil</keyword>
<sequence length="365" mass="38787">MKSWKPKYWIIPVIIVIGITLIVRSGVFAFGKADGKVADSVLSVKVATIGNEDIVPSLTFNSSIEGATSATVSAKIAGRIEQVLAEEGQAVKAGDPLVKLEAVELANSARQAGDAVKKAQINYELALNDYNRYQRLFDKGAISEQQLDNVRAKLKTAEADVSSATANQSSAEQQYGYGIISAPVDGVVANKNATIGQVVSPGVALMVVQDINQVYAVINVEQKELGRVKVGQQANITVDTYPDTIFTGTVEVVNPEAGSSSRMFRTKIKIDNDSASLKPGMFAKVALLTGERVAVQTVPQSAVVQKQGLYYVFTVENGKAVRQQIEIGEVTGNTVVVKSGLQTGAQVIVTSTNRIKDGDAVRVAS</sequence>
<dbReference type="NCBIfam" id="TIGR01730">
    <property type="entry name" value="RND_mfp"/>
    <property type="match status" value="1"/>
</dbReference>
<accession>A0A0U1L1R4</accession>
<evidence type="ECO:0000256" key="2">
    <source>
        <dbReference type="SAM" id="Coils"/>
    </source>
</evidence>
<feature type="domain" description="YknX-like C-terminal permuted SH3-like" evidence="6">
    <location>
        <begin position="295"/>
        <end position="363"/>
    </location>
</feature>
<keyword evidence="3" id="KW-1133">Transmembrane helix</keyword>
<comment type="similarity">
    <text evidence="1">Belongs to the membrane fusion protein (MFP) (TC 8.A.1) family.</text>
</comment>